<sequence>MTRKRTFRRTAVALTAVSATVSLAACGGLGSGTDGGGDDGDGVVTFWHYYGDPHGVPLEAMLARYTEETGVEVEPRFIPYDDFNRTLQQQAAAGDLPDVALINAFDTSQMAQAGVIEDLSAYADEWGEQDAYYETGWETGQVDGATYGIPHLADDYALYYNEEILAEAGVEVPTTWDEMEAAAAAIAESGAASYGLAMSGIEGAEGATGVLLRTLAAGGDLADFGGDPGVAALESLQRMTASGGMSEGFLTWNEDDAMASFTNGEAGMAINSASAVNVVRENAPDMTWNVAPLPADATEATYLSAENLTIGAGSGDADAAWDLIEWMQQPSVLEEYLPERNKLPARDDVPGAVTDPVRAVFADQLVNSWAPTGDLAEKSNEALTIVQQALQAVISGSAAPADAAAEAQAAIDEALGN</sequence>
<evidence type="ECO:0000256" key="4">
    <source>
        <dbReference type="SAM" id="SignalP"/>
    </source>
</evidence>
<dbReference type="STRING" id="58114.SAMN05216270_1245"/>
<dbReference type="Proteomes" id="UP000198949">
    <property type="component" value="Unassembled WGS sequence"/>
</dbReference>
<keyword evidence="6" id="KW-1185">Reference proteome</keyword>
<evidence type="ECO:0000313" key="6">
    <source>
        <dbReference type="Proteomes" id="UP000198949"/>
    </source>
</evidence>
<dbReference type="AlphaFoldDB" id="A0A1G7DBI6"/>
<dbReference type="Pfam" id="PF13416">
    <property type="entry name" value="SBP_bac_8"/>
    <property type="match status" value="1"/>
</dbReference>
<gene>
    <name evidence="5" type="ORF">SAMN05216270_1245</name>
</gene>
<evidence type="ECO:0000313" key="5">
    <source>
        <dbReference type="EMBL" id="SDE48917.1"/>
    </source>
</evidence>
<protein>
    <submittedName>
        <fullName evidence="5">Multiple sugar transport system substrate-binding protein</fullName>
    </submittedName>
</protein>
<dbReference type="SUPFAM" id="SSF53850">
    <property type="entry name" value="Periplasmic binding protein-like II"/>
    <property type="match status" value="1"/>
</dbReference>
<dbReference type="OrthoDB" id="2531053at2"/>
<keyword evidence="5" id="KW-0762">Sugar transport</keyword>
<evidence type="ECO:0000256" key="1">
    <source>
        <dbReference type="ARBA" id="ARBA00008520"/>
    </source>
</evidence>
<name>A0A1G7DBI6_9ACTN</name>
<dbReference type="RefSeq" id="WP_091040457.1">
    <property type="nucleotide sequence ID" value="NZ_FNAD01000024.1"/>
</dbReference>
<evidence type="ECO:0000256" key="3">
    <source>
        <dbReference type="ARBA" id="ARBA00022729"/>
    </source>
</evidence>
<keyword evidence="2" id="KW-0813">Transport</keyword>
<reference evidence="6" key="1">
    <citation type="submission" date="2016-10" db="EMBL/GenBank/DDBJ databases">
        <authorList>
            <person name="Varghese N."/>
            <person name="Submissions S."/>
        </authorList>
    </citation>
    <scope>NUCLEOTIDE SEQUENCE [LARGE SCALE GENOMIC DNA]</scope>
    <source>
        <strain evidence="6">CGMCC 4.3516</strain>
    </source>
</reference>
<accession>A0A1G7DBI6</accession>
<dbReference type="PANTHER" id="PTHR30061:SF50">
    <property type="entry name" value="MALTOSE_MALTODEXTRIN-BINDING PERIPLASMIC PROTEIN"/>
    <property type="match status" value="1"/>
</dbReference>
<dbReference type="CDD" id="cd13585">
    <property type="entry name" value="PBP2_TMBP_like"/>
    <property type="match status" value="1"/>
</dbReference>
<organism evidence="5 6">
    <name type="scientific">Glycomyces harbinensis</name>
    <dbReference type="NCBI Taxonomy" id="58114"/>
    <lineage>
        <taxon>Bacteria</taxon>
        <taxon>Bacillati</taxon>
        <taxon>Actinomycetota</taxon>
        <taxon>Actinomycetes</taxon>
        <taxon>Glycomycetales</taxon>
        <taxon>Glycomycetaceae</taxon>
        <taxon>Glycomyces</taxon>
    </lineage>
</organism>
<dbReference type="InterPro" id="IPR006059">
    <property type="entry name" value="SBP"/>
</dbReference>
<dbReference type="PROSITE" id="PS51257">
    <property type="entry name" value="PROKAR_LIPOPROTEIN"/>
    <property type="match status" value="1"/>
</dbReference>
<keyword evidence="3 4" id="KW-0732">Signal</keyword>
<feature type="chain" id="PRO_5011580144" evidence="4">
    <location>
        <begin position="25"/>
        <end position="417"/>
    </location>
</feature>
<proteinExistence type="inferred from homology"/>
<dbReference type="GO" id="GO:0042956">
    <property type="term" value="P:maltodextrin transmembrane transport"/>
    <property type="evidence" value="ECO:0007669"/>
    <property type="project" value="TreeGrafter"/>
</dbReference>
<dbReference type="GO" id="GO:0055052">
    <property type="term" value="C:ATP-binding cassette (ABC) transporter complex, substrate-binding subunit-containing"/>
    <property type="evidence" value="ECO:0007669"/>
    <property type="project" value="TreeGrafter"/>
</dbReference>
<dbReference type="Gene3D" id="3.40.190.10">
    <property type="entry name" value="Periplasmic binding protein-like II"/>
    <property type="match status" value="1"/>
</dbReference>
<feature type="signal peptide" evidence="4">
    <location>
        <begin position="1"/>
        <end position="24"/>
    </location>
</feature>
<dbReference type="EMBL" id="FNAD01000024">
    <property type="protein sequence ID" value="SDE48917.1"/>
    <property type="molecule type" value="Genomic_DNA"/>
</dbReference>
<comment type="similarity">
    <text evidence="1">Belongs to the bacterial solute-binding protein 1 family.</text>
</comment>
<dbReference type="GO" id="GO:0015768">
    <property type="term" value="P:maltose transport"/>
    <property type="evidence" value="ECO:0007669"/>
    <property type="project" value="TreeGrafter"/>
</dbReference>
<dbReference type="GO" id="GO:1901982">
    <property type="term" value="F:maltose binding"/>
    <property type="evidence" value="ECO:0007669"/>
    <property type="project" value="TreeGrafter"/>
</dbReference>
<evidence type="ECO:0000256" key="2">
    <source>
        <dbReference type="ARBA" id="ARBA00022448"/>
    </source>
</evidence>
<dbReference type="PANTHER" id="PTHR30061">
    <property type="entry name" value="MALTOSE-BINDING PERIPLASMIC PROTEIN"/>
    <property type="match status" value="1"/>
</dbReference>